<proteinExistence type="predicted"/>
<sequence length="68" mass="7767">MKIIIDLLGFRSEVEVPKHTFIRGEIIFPSKVLLKHGFQPSNISANISANDIKLRFEFMGYEDGTPLF</sequence>
<feature type="non-terminal residue" evidence="1">
    <location>
        <position position="68"/>
    </location>
</feature>
<organism evidence="1">
    <name type="scientific">marine sediment metagenome</name>
    <dbReference type="NCBI Taxonomy" id="412755"/>
    <lineage>
        <taxon>unclassified sequences</taxon>
        <taxon>metagenomes</taxon>
        <taxon>ecological metagenomes</taxon>
    </lineage>
</organism>
<dbReference type="AlphaFoldDB" id="A0A0F9JFJ4"/>
<name>A0A0F9JFJ4_9ZZZZ</name>
<reference evidence="1" key="1">
    <citation type="journal article" date="2015" name="Nature">
        <title>Complex archaea that bridge the gap between prokaryotes and eukaryotes.</title>
        <authorList>
            <person name="Spang A."/>
            <person name="Saw J.H."/>
            <person name="Jorgensen S.L."/>
            <person name="Zaremba-Niedzwiedzka K."/>
            <person name="Martijn J."/>
            <person name="Lind A.E."/>
            <person name="van Eijk R."/>
            <person name="Schleper C."/>
            <person name="Guy L."/>
            <person name="Ettema T.J."/>
        </authorList>
    </citation>
    <scope>NUCLEOTIDE SEQUENCE</scope>
</reference>
<comment type="caution">
    <text evidence="1">The sequence shown here is derived from an EMBL/GenBank/DDBJ whole genome shotgun (WGS) entry which is preliminary data.</text>
</comment>
<dbReference type="EMBL" id="LAZR01011556">
    <property type="protein sequence ID" value="KKM61081.1"/>
    <property type="molecule type" value="Genomic_DNA"/>
</dbReference>
<accession>A0A0F9JFJ4</accession>
<protein>
    <submittedName>
        <fullName evidence="1">Uncharacterized protein</fullName>
    </submittedName>
</protein>
<evidence type="ECO:0000313" key="1">
    <source>
        <dbReference type="EMBL" id="KKM61081.1"/>
    </source>
</evidence>
<gene>
    <name evidence="1" type="ORF">LCGC14_1535380</name>
</gene>